<evidence type="ECO:0000259" key="6">
    <source>
        <dbReference type="Pfam" id="PF02668"/>
    </source>
</evidence>
<dbReference type="PANTHER" id="PTHR30468">
    <property type="entry name" value="ALPHA-KETOGLUTARATE-DEPENDENT SULFONATE DIOXYGENASE"/>
    <property type="match status" value="1"/>
</dbReference>
<dbReference type="OrthoDB" id="10257314at2759"/>
<evidence type="ECO:0000256" key="2">
    <source>
        <dbReference type="ARBA" id="ARBA00022723"/>
    </source>
</evidence>
<dbReference type="STRING" id="1330018.A0A167R517"/>
<dbReference type="PANTHER" id="PTHR30468:SF31">
    <property type="entry name" value="ALPHA-KETOGLUTARATE-DEPENDENT SULFONATE DIOXYGENASE-RELATED"/>
    <property type="match status" value="1"/>
</dbReference>
<feature type="domain" description="TauD/TfdA-like" evidence="6">
    <location>
        <begin position="54"/>
        <end position="318"/>
    </location>
</feature>
<dbReference type="InterPro" id="IPR051323">
    <property type="entry name" value="AtsK-like"/>
</dbReference>
<keyword evidence="5" id="KW-0408">Iron</keyword>
<dbReference type="GO" id="GO:0046872">
    <property type="term" value="F:metal ion binding"/>
    <property type="evidence" value="ECO:0007669"/>
    <property type="project" value="UniProtKB-KW"/>
</dbReference>
<evidence type="ECO:0000256" key="4">
    <source>
        <dbReference type="ARBA" id="ARBA00023002"/>
    </source>
</evidence>
<proteinExistence type="inferred from homology"/>
<dbReference type="SUPFAM" id="SSF51197">
    <property type="entry name" value="Clavaminate synthase-like"/>
    <property type="match status" value="1"/>
</dbReference>
<evidence type="ECO:0000313" key="7">
    <source>
        <dbReference type="EMBL" id="KZP00565.1"/>
    </source>
</evidence>
<organism evidence="7 8">
    <name type="scientific">Calocera viscosa (strain TUFC12733)</name>
    <dbReference type="NCBI Taxonomy" id="1330018"/>
    <lineage>
        <taxon>Eukaryota</taxon>
        <taxon>Fungi</taxon>
        <taxon>Dikarya</taxon>
        <taxon>Basidiomycota</taxon>
        <taxon>Agaricomycotina</taxon>
        <taxon>Dacrymycetes</taxon>
        <taxon>Dacrymycetales</taxon>
        <taxon>Dacrymycetaceae</taxon>
        <taxon>Calocera</taxon>
    </lineage>
</organism>
<evidence type="ECO:0000256" key="1">
    <source>
        <dbReference type="ARBA" id="ARBA00005896"/>
    </source>
</evidence>
<dbReference type="Proteomes" id="UP000076738">
    <property type="component" value="Unassembled WGS sequence"/>
</dbReference>
<dbReference type="GO" id="GO:0016706">
    <property type="term" value="F:2-oxoglutarate-dependent dioxygenase activity"/>
    <property type="evidence" value="ECO:0007669"/>
    <property type="project" value="TreeGrafter"/>
</dbReference>
<protein>
    <submittedName>
        <fullName evidence="7">TauD-domain-containing protein</fullName>
    </submittedName>
</protein>
<dbReference type="GO" id="GO:0005737">
    <property type="term" value="C:cytoplasm"/>
    <property type="evidence" value="ECO:0007669"/>
    <property type="project" value="TreeGrafter"/>
</dbReference>
<dbReference type="Gene3D" id="3.60.130.10">
    <property type="entry name" value="Clavaminate synthase-like"/>
    <property type="match status" value="1"/>
</dbReference>
<name>A0A167R517_CALVF</name>
<keyword evidence="3" id="KW-0223">Dioxygenase</keyword>
<gene>
    <name evidence="7" type="ORF">CALVIDRAFT_595350</name>
</gene>
<dbReference type="EMBL" id="KV417269">
    <property type="protein sequence ID" value="KZP00565.1"/>
    <property type="molecule type" value="Genomic_DNA"/>
</dbReference>
<dbReference type="InterPro" id="IPR042098">
    <property type="entry name" value="TauD-like_sf"/>
</dbReference>
<keyword evidence="8" id="KW-1185">Reference proteome</keyword>
<dbReference type="Pfam" id="PF02668">
    <property type="entry name" value="TauD"/>
    <property type="match status" value="1"/>
</dbReference>
<comment type="similarity">
    <text evidence="1">Belongs to the TfdA dioxygenase family.</text>
</comment>
<accession>A0A167R517</accession>
<keyword evidence="4" id="KW-0560">Oxidoreductase</keyword>
<keyword evidence="2" id="KW-0479">Metal-binding</keyword>
<reference evidence="7 8" key="1">
    <citation type="journal article" date="2016" name="Mol. Biol. Evol.">
        <title>Comparative Genomics of Early-Diverging Mushroom-Forming Fungi Provides Insights into the Origins of Lignocellulose Decay Capabilities.</title>
        <authorList>
            <person name="Nagy L.G."/>
            <person name="Riley R."/>
            <person name="Tritt A."/>
            <person name="Adam C."/>
            <person name="Daum C."/>
            <person name="Floudas D."/>
            <person name="Sun H."/>
            <person name="Yadav J.S."/>
            <person name="Pangilinan J."/>
            <person name="Larsson K.H."/>
            <person name="Matsuura K."/>
            <person name="Barry K."/>
            <person name="Labutti K."/>
            <person name="Kuo R."/>
            <person name="Ohm R.A."/>
            <person name="Bhattacharya S.S."/>
            <person name="Shirouzu T."/>
            <person name="Yoshinaga Y."/>
            <person name="Martin F.M."/>
            <person name="Grigoriev I.V."/>
            <person name="Hibbett D.S."/>
        </authorList>
    </citation>
    <scope>NUCLEOTIDE SEQUENCE [LARGE SCALE GENOMIC DNA]</scope>
    <source>
        <strain evidence="7 8">TUFC12733</strain>
    </source>
</reference>
<sequence>MPKRTFDVENYKHKAYLPTFPEETFEEPVEVKVVDRGLNADPEMKALLGAATKVDKITPAIGTRLEGINLANLSDKQKDEIALLAAQRGVLVFPDQEITIEEMLATTEYFGPVHLAAVTGVPSDPALRPVHIVFSDGTRAPDPLAISKPTWHSDQTYEINTPGLTSLKLITAPPTGSDTIWSAGYAVFSSFSPQFQRYLESLSALHSSGDQMIQFRAAGHFVRRQKTETIHPVVRVHPATGWKSLFVNPTYTKRIVGVPRAESDALMAFIKNQIEVQTECQVRVRWTENQVVMWDNRILWHTALFDSFPSVRHGLRTTPIAERPIGVQEYEKSTGRKALDWWTEKMRALGEDIEEDPKKLSKPAGAD</sequence>
<evidence type="ECO:0000256" key="3">
    <source>
        <dbReference type="ARBA" id="ARBA00022964"/>
    </source>
</evidence>
<evidence type="ECO:0000256" key="5">
    <source>
        <dbReference type="ARBA" id="ARBA00023004"/>
    </source>
</evidence>
<evidence type="ECO:0000313" key="8">
    <source>
        <dbReference type="Proteomes" id="UP000076738"/>
    </source>
</evidence>
<dbReference type="InterPro" id="IPR003819">
    <property type="entry name" value="TauD/TfdA-like"/>
</dbReference>
<dbReference type="AlphaFoldDB" id="A0A167R517"/>